<dbReference type="SMART" id="SM00034">
    <property type="entry name" value="CLECT"/>
    <property type="match status" value="1"/>
</dbReference>
<keyword evidence="2" id="KW-0430">Lectin</keyword>
<feature type="domain" description="C-type lectin" evidence="4">
    <location>
        <begin position="67"/>
        <end position="170"/>
    </location>
</feature>
<proteinExistence type="predicted"/>
<dbReference type="InterPro" id="IPR016187">
    <property type="entry name" value="CTDL_fold"/>
</dbReference>
<dbReference type="GO" id="GO:0030246">
    <property type="term" value="F:carbohydrate binding"/>
    <property type="evidence" value="ECO:0007669"/>
    <property type="project" value="UniProtKB-KW"/>
</dbReference>
<dbReference type="Proteomes" id="UP000504639">
    <property type="component" value="Chromosome 1"/>
</dbReference>
<evidence type="ECO:0000313" key="6">
    <source>
        <dbReference type="RefSeq" id="XP_032062146.1"/>
    </source>
</evidence>
<dbReference type="GeneID" id="116500901"/>
<dbReference type="Pfam" id="PF00059">
    <property type="entry name" value="Lectin_C"/>
    <property type="match status" value="1"/>
</dbReference>
<evidence type="ECO:0000256" key="1">
    <source>
        <dbReference type="ARBA" id="ARBA00004167"/>
    </source>
</evidence>
<dbReference type="PANTHER" id="PTHR47498">
    <property type="entry name" value="C-TYPE LECTIN DOMAIN FAMILY 2 MEMBER L"/>
    <property type="match status" value="1"/>
</dbReference>
<dbReference type="GO" id="GO:0016020">
    <property type="term" value="C:membrane"/>
    <property type="evidence" value="ECO:0007669"/>
    <property type="project" value="UniProtKB-SubCell"/>
</dbReference>
<dbReference type="InterPro" id="IPR033992">
    <property type="entry name" value="NKR-like_CTLD"/>
</dbReference>
<dbReference type="RefSeq" id="XP_032062146.1">
    <property type="nucleotide sequence ID" value="XM_032206255.1"/>
</dbReference>
<dbReference type="Gene3D" id="3.10.100.10">
    <property type="entry name" value="Mannose-Binding Protein A, subunit A"/>
    <property type="match status" value="1"/>
</dbReference>
<dbReference type="SUPFAM" id="SSF56436">
    <property type="entry name" value="C-type lectin-like"/>
    <property type="match status" value="1"/>
</dbReference>
<evidence type="ECO:0000256" key="2">
    <source>
        <dbReference type="ARBA" id="ARBA00022734"/>
    </source>
</evidence>
<dbReference type="InterPro" id="IPR016186">
    <property type="entry name" value="C-type_lectin-like/link_sf"/>
</dbReference>
<name>A0A6J3EEJ2_AYTFU</name>
<keyword evidence="3" id="KW-0472">Membrane</keyword>
<reference evidence="6" key="1">
    <citation type="submission" date="2025-08" db="UniProtKB">
        <authorList>
            <consortium name="RefSeq"/>
        </authorList>
    </citation>
    <scope>IDENTIFICATION</scope>
    <source>
        <tissue evidence="6">Lung</tissue>
    </source>
</reference>
<accession>A0A6J3EEJ2</accession>
<dbReference type="PROSITE" id="PS50041">
    <property type="entry name" value="C_TYPE_LECTIN_2"/>
    <property type="match status" value="1"/>
</dbReference>
<evidence type="ECO:0000259" key="4">
    <source>
        <dbReference type="PROSITE" id="PS50041"/>
    </source>
</evidence>
<sequence length="173" mass="20229">MCPSNTSEVVEQESVVCSLRRRCCTKCNFLCTTFLLVMIILFVVLVLQIYRRGNLHSEQCPSEWIGYRKKCYFISEEEKNWTSSQAFCIKNESLLAVFENKDEMYSLVKLLKIDESWIGLCKKGESFYWENGTALNMNLFQIKNHSECAYLHSFTVSTSACSLPRRWICTYYP</sequence>
<dbReference type="CDD" id="cd03593">
    <property type="entry name" value="CLECT_NK_receptors_like"/>
    <property type="match status" value="1"/>
</dbReference>
<dbReference type="AlphaFoldDB" id="A0A6J3EEJ2"/>
<dbReference type="KEGG" id="aful:116500901"/>
<comment type="subcellular location">
    <subcellularLocation>
        <location evidence="1">Membrane</location>
        <topology evidence="1">Single-pass membrane protein</topology>
    </subcellularLocation>
</comment>
<keyword evidence="3" id="KW-0812">Transmembrane</keyword>
<dbReference type="InterPro" id="IPR001304">
    <property type="entry name" value="C-type_lectin-like"/>
</dbReference>
<keyword evidence="5" id="KW-1185">Reference proteome</keyword>
<evidence type="ECO:0000313" key="5">
    <source>
        <dbReference type="Proteomes" id="UP000504639"/>
    </source>
</evidence>
<evidence type="ECO:0000256" key="3">
    <source>
        <dbReference type="SAM" id="Phobius"/>
    </source>
</evidence>
<protein>
    <submittedName>
        <fullName evidence="6">C-type lectin domain family 2 member L-like</fullName>
    </submittedName>
</protein>
<gene>
    <name evidence="6" type="primary">LOC116500901</name>
</gene>
<dbReference type="PANTHER" id="PTHR47498:SF1">
    <property type="entry name" value="C-TYPE LECTIN DOMAIN FAMILY 2 MEMBER L"/>
    <property type="match status" value="1"/>
</dbReference>
<dbReference type="InParanoid" id="A0A6J3EEJ2"/>
<keyword evidence="3" id="KW-1133">Transmembrane helix</keyword>
<feature type="transmembrane region" description="Helical" evidence="3">
    <location>
        <begin position="29"/>
        <end position="50"/>
    </location>
</feature>
<organism evidence="5 6">
    <name type="scientific">Aythya fuligula</name>
    <name type="common">Tufted duck</name>
    <name type="synonym">Anas fuligula</name>
    <dbReference type="NCBI Taxonomy" id="219594"/>
    <lineage>
        <taxon>Eukaryota</taxon>
        <taxon>Metazoa</taxon>
        <taxon>Chordata</taxon>
        <taxon>Craniata</taxon>
        <taxon>Vertebrata</taxon>
        <taxon>Euteleostomi</taxon>
        <taxon>Archelosauria</taxon>
        <taxon>Archosauria</taxon>
        <taxon>Dinosauria</taxon>
        <taxon>Saurischia</taxon>
        <taxon>Theropoda</taxon>
        <taxon>Coelurosauria</taxon>
        <taxon>Aves</taxon>
        <taxon>Neognathae</taxon>
        <taxon>Galloanserae</taxon>
        <taxon>Anseriformes</taxon>
        <taxon>Anatidae</taxon>
        <taxon>Aythyinae</taxon>
        <taxon>Aythya</taxon>
    </lineage>
</organism>